<dbReference type="RefSeq" id="WP_380105184.1">
    <property type="nucleotide sequence ID" value="NZ_JBHSIH010000001.1"/>
</dbReference>
<dbReference type="PANTHER" id="PTHR47708:SF2">
    <property type="entry name" value="SI:CH73-132F6.5"/>
    <property type="match status" value="1"/>
</dbReference>
<feature type="domain" description="Acyclic terpene utilisation N-terminal" evidence="1">
    <location>
        <begin position="15"/>
        <end position="458"/>
    </location>
</feature>
<gene>
    <name evidence="3" type="ORF">ACFSPV_05725</name>
</gene>
<comment type="caution">
    <text evidence="3">The sequence shown here is derived from an EMBL/GenBank/DDBJ whole genome shotgun (WGS) entry which is preliminary data.</text>
</comment>
<reference evidence="4" key="1">
    <citation type="journal article" date="2019" name="Int. J. Syst. Evol. Microbiol.">
        <title>The Global Catalogue of Microorganisms (GCM) 10K type strain sequencing project: providing services to taxonomists for standard genome sequencing and annotation.</title>
        <authorList>
            <consortium name="The Broad Institute Genomics Platform"/>
            <consortium name="The Broad Institute Genome Sequencing Center for Infectious Disease"/>
            <person name="Wu L."/>
            <person name="Ma J."/>
        </authorList>
    </citation>
    <scope>NUCLEOTIDE SEQUENCE [LARGE SCALE GENOMIC DNA]</scope>
    <source>
        <strain evidence="4">CCUG 62793</strain>
    </source>
</reference>
<accession>A0ABW5EKH8</accession>
<evidence type="ECO:0000259" key="1">
    <source>
        <dbReference type="Pfam" id="PF07287"/>
    </source>
</evidence>
<dbReference type="Pfam" id="PF07287">
    <property type="entry name" value="AtuA"/>
    <property type="match status" value="1"/>
</dbReference>
<dbReference type="Proteomes" id="UP001597287">
    <property type="component" value="Unassembled WGS sequence"/>
</dbReference>
<protein>
    <submittedName>
        <fullName evidence="3">Acyclic terpene utilization AtuA family protein</fullName>
    </submittedName>
</protein>
<organism evidence="3 4">
    <name type="scientific">Delftia deserti</name>
    <dbReference type="NCBI Taxonomy" id="1651218"/>
    <lineage>
        <taxon>Bacteria</taxon>
        <taxon>Pseudomonadati</taxon>
        <taxon>Pseudomonadota</taxon>
        <taxon>Betaproteobacteria</taxon>
        <taxon>Burkholderiales</taxon>
        <taxon>Comamonadaceae</taxon>
        <taxon>Delftia</taxon>
    </lineage>
</organism>
<dbReference type="Pfam" id="PF23544">
    <property type="entry name" value="AtuA_ferredoxin"/>
    <property type="match status" value="1"/>
</dbReference>
<dbReference type="PANTHER" id="PTHR47708">
    <property type="match status" value="1"/>
</dbReference>
<evidence type="ECO:0000313" key="3">
    <source>
        <dbReference type="EMBL" id="MFD2318193.1"/>
    </source>
</evidence>
<feature type="domain" description="AtuA-like ferredoxin-fold" evidence="2">
    <location>
        <begin position="507"/>
        <end position="604"/>
    </location>
</feature>
<dbReference type="InterPro" id="IPR056362">
    <property type="entry name" value="AtuA-like_ferredoxin_dom"/>
</dbReference>
<evidence type="ECO:0000259" key="2">
    <source>
        <dbReference type="Pfam" id="PF23544"/>
    </source>
</evidence>
<name>A0ABW5EKH8_9BURK</name>
<dbReference type="EMBL" id="JBHUIG010000004">
    <property type="protein sequence ID" value="MFD2318193.1"/>
    <property type="molecule type" value="Genomic_DNA"/>
</dbReference>
<dbReference type="InterPro" id="IPR010839">
    <property type="entry name" value="AtuA_N"/>
</dbReference>
<keyword evidence="4" id="KW-1185">Reference proteome</keyword>
<sequence>MNPSILPDRPAQHTVLIGGASGFWGDSQMAVPQLLQQPGLQYLVFDYLAETTMSVLQRARLRSPELGYATDFVTAAVGPHLRAIRDQGVRLVSNAGGLHPAGCRDAILALAREQGVQVKVAIVTGDDVLERQPDFEPWLQEPLPAQLPPLMSANAYLGAGPIARALDGGADIVVTGRCVDSAALLGIAIHEFGWRMDDYDRLAQASLAGHLVECGAQATGGLFTDWESVPDWADIGYPLVRMQADGGFELFQPAGRGGLVTRQTVGEQLLYEIGDPCAYALPDVVCDFSQVRIEDLAGHGGEGGRVRVGGARGRAPGPGYKVTATYQQGWQIAIMMAIRGQRAMDKARRTAQALLARTRVQMRAAGFADYGETLVELLGAESMYGPHRRVADSREIVLRIAARHADRRALGFLQKEASSAGTSMGPGTRSHFGGRSEVQSVIRTASFLLPKAAVAVQCQAAADALPVPVPVPVPVTADGAASAIADEAAVAEAPAAMPSDEDTVRVPLGWIAHGRSGDKGDDANIGLMARAPQWLPVLREQASADRVQAYFAHLASGPVTRYELPGLGALNFVLRQALGGGGSCSLRSDPLGKCYAQMLLDMEIDCPRALAPQGPPVAARAPGASL</sequence>
<proteinExistence type="predicted"/>
<evidence type="ECO:0000313" key="4">
    <source>
        <dbReference type="Proteomes" id="UP001597287"/>
    </source>
</evidence>